<evidence type="ECO:0000256" key="1">
    <source>
        <dbReference type="SAM" id="Phobius"/>
    </source>
</evidence>
<keyword evidence="3" id="KW-1185">Reference proteome</keyword>
<feature type="transmembrane region" description="Helical" evidence="1">
    <location>
        <begin position="33"/>
        <end position="53"/>
    </location>
</feature>
<name>A0ABV8JUL6_9FLAO</name>
<organism evidence="2 3">
    <name type="scientific">Euzebyella saccharophila</name>
    <dbReference type="NCBI Taxonomy" id="679664"/>
    <lineage>
        <taxon>Bacteria</taxon>
        <taxon>Pseudomonadati</taxon>
        <taxon>Bacteroidota</taxon>
        <taxon>Flavobacteriia</taxon>
        <taxon>Flavobacteriales</taxon>
        <taxon>Flavobacteriaceae</taxon>
        <taxon>Euzebyella</taxon>
    </lineage>
</organism>
<evidence type="ECO:0000313" key="2">
    <source>
        <dbReference type="EMBL" id="MFC4097486.1"/>
    </source>
</evidence>
<proteinExistence type="predicted"/>
<comment type="caution">
    <text evidence="2">The sequence shown here is derived from an EMBL/GenBank/DDBJ whole genome shotgun (WGS) entry which is preliminary data.</text>
</comment>
<dbReference type="Proteomes" id="UP001595814">
    <property type="component" value="Unassembled WGS sequence"/>
</dbReference>
<protein>
    <submittedName>
        <fullName evidence="2">Uncharacterized protein</fullName>
    </submittedName>
</protein>
<accession>A0ABV8JUL6</accession>
<keyword evidence="1" id="KW-0812">Transmembrane</keyword>
<evidence type="ECO:0000313" key="3">
    <source>
        <dbReference type="Proteomes" id="UP001595814"/>
    </source>
</evidence>
<keyword evidence="1" id="KW-1133">Transmembrane helix</keyword>
<gene>
    <name evidence="2" type="ORF">ACFOUT_16470</name>
</gene>
<reference evidence="3" key="1">
    <citation type="journal article" date="2019" name="Int. J. Syst. Evol. Microbiol.">
        <title>The Global Catalogue of Microorganisms (GCM) 10K type strain sequencing project: providing services to taxonomists for standard genome sequencing and annotation.</title>
        <authorList>
            <consortium name="The Broad Institute Genomics Platform"/>
            <consortium name="The Broad Institute Genome Sequencing Center for Infectious Disease"/>
            <person name="Wu L."/>
            <person name="Ma J."/>
        </authorList>
    </citation>
    <scope>NUCLEOTIDE SEQUENCE [LARGE SCALE GENOMIC DNA]</scope>
    <source>
        <strain evidence="3">CECT 7477</strain>
    </source>
</reference>
<keyword evidence="1" id="KW-0472">Membrane</keyword>
<dbReference type="EMBL" id="JBHSAW010000019">
    <property type="protein sequence ID" value="MFC4097486.1"/>
    <property type="molecule type" value="Genomic_DNA"/>
</dbReference>
<sequence length="64" mass="7279">MNVFFGWWWERASSFGFSALEISVGKNQMCLTVWWFFQLAGNIGSCMISCGLLQRKMSASTEDS</sequence>
<dbReference type="RefSeq" id="WP_192463698.1">
    <property type="nucleotide sequence ID" value="NZ_JACYFJ010000016.1"/>
</dbReference>